<organism evidence="1 2">
    <name type="scientific">Abeliophyllum distichum</name>
    <dbReference type="NCBI Taxonomy" id="126358"/>
    <lineage>
        <taxon>Eukaryota</taxon>
        <taxon>Viridiplantae</taxon>
        <taxon>Streptophyta</taxon>
        <taxon>Embryophyta</taxon>
        <taxon>Tracheophyta</taxon>
        <taxon>Spermatophyta</taxon>
        <taxon>Magnoliopsida</taxon>
        <taxon>eudicotyledons</taxon>
        <taxon>Gunneridae</taxon>
        <taxon>Pentapetalae</taxon>
        <taxon>asterids</taxon>
        <taxon>lamiids</taxon>
        <taxon>Lamiales</taxon>
        <taxon>Oleaceae</taxon>
        <taxon>Forsythieae</taxon>
        <taxon>Abeliophyllum</taxon>
    </lineage>
</organism>
<dbReference type="AlphaFoldDB" id="A0ABD1TXZ0"/>
<name>A0ABD1TXZ0_9LAMI</name>
<evidence type="ECO:0000313" key="2">
    <source>
        <dbReference type="Proteomes" id="UP001604336"/>
    </source>
</evidence>
<proteinExistence type="predicted"/>
<dbReference type="EMBL" id="JBFOLK010000004">
    <property type="protein sequence ID" value="KAL2517604.1"/>
    <property type="molecule type" value="Genomic_DNA"/>
</dbReference>
<sequence>MVKYPLWLKLIELDIEDVSFSMDQTKRYLEVRSTSYENYDFSAKKTSIEIRSWGDCRIIGRIWQDAAVVGSMLWRHFKLAMDYQLAMLGQGPNEGHCSMQLANILVGRDEHKDCVVGHANDPQCF</sequence>
<keyword evidence="2" id="KW-1185">Reference proteome</keyword>
<reference evidence="2" key="1">
    <citation type="submission" date="2024-07" db="EMBL/GenBank/DDBJ databases">
        <title>Two chromosome-level genome assemblies of Korean endemic species Abeliophyllum distichum and Forsythia ovata (Oleaceae).</title>
        <authorList>
            <person name="Jang H."/>
        </authorList>
    </citation>
    <scope>NUCLEOTIDE SEQUENCE [LARGE SCALE GENOMIC DNA]</scope>
</reference>
<evidence type="ECO:0000313" key="1">
    <source>
        <dbReference type="EMBL" id="KAL2517604.1"/>
    </source>
</evidence>
<accession>A0ABD1TXZ0</accession>
<comment type="caution">
    <text evidence="1">The sequence shown here is derived from an EMBL/GenBank/DDBJ whole genome shotgun (WGS) entry which is preliminary data.</text>
</comment>
<dbReference type="Proteomes" id="UP001604336">
    <property type="component" value="Unassembled WGS sequence"/>
</dbReference>
<gene>
    <name evidence="1" type="ORF">Adt_13851</name>
</gene>
<protein>
    <submittedName>
        <fullName evidence="1">Uncharacterized protein</fullName>
    </submittedName>
</protein>